<reference evidence="5" key="2">
    <citation type="submission" date="2023-05" db="EMBL/GenBank/DDBJ databases">
        <authorList>
            <person name="Fouks B."/>
        </authorList>
    </citation>
    <scope>NUCLEOTIDE SEQUENCE</scope>
    <source>
        <strain evidence="5">Stay&amp;Tobe</strain>
        <tissue evidence="5">Testes</tissue>
    </source>
</reference>
<dbReference type="GO" id="GO:0008840">
    <property type="term" value="F:4-hydroxy-tetrahydrodipicolinate synthase activity"/>
    <property type="evidence" value="ECO:0007669"/>
    <property type="project" value="TreeGrafter"/>
</dbReference>
<dbReference type="PIRSF" id="PIRSF001365">
    <property type="entry name" value="DHDPS"/>
    <property type="match status" value="1"/>
</dbReference>
<dbReference type="GO" id="GO:0005739">
    <property type="term" value="C:mitochondrion"/>
    <property type="evidence" value="ECO:0007669"/>
    <property type="project" value="TreeGrafter"/>
</dbReference>
<dbReference type="PANTHER" id="PTHR12128:SF66">
    <property type="entry name" value="4-HYDROXY-2-OXOGLUTARATE ALDOLASE, MITOCHONDRIAL"/>
    <property type="match status" value="1"/>
</dbReference>
<dbReference type="AlphaFoldDB" id="A0AAD8A9G9"/>
<dbReference type="Pfam" id="PF00701">
    <property type="entry name" value="DHDPS"/>
    <property type="match status" value="2"/>
</dbReference>
<dbReference type="SMART" id="SM01130">
    <property type="entry name" value="DHDPS"/>
    <property type="match status" value="1"/>
</dbReference>
<dbReference type="GO" id="GO:0008700">
    <property type="term" value="F:(R,S)-4-hydroxy-2-oxoglutarate aldolase activity"/>
    <property type="evidence" value="ECO:0007669"/>
    <property type="project" value="TreeGrafter"/>
</dbReference>
<evidence type="ECO:0000256" key="3">
    <source>
        <dbReference type="PIRNR" id="PIRNR001365"/>
    </source>
</evidence>
<feature type="binding site" evidence="4">
    <location>
        <position position="211"/>
    </location>
    <ligand>
        <name>pyruvate</name>
        <dbReference type="ChEBI" id="CHEBI:15361"/>
    </ligand>
</feature>
<dbReference type="Gene3D" id="3.20.20.70">
    <property type="entry name" value="Aldolase class I"/>
    <property type="match status" value="2"/>
</dbReference>
<evidence type="ECO:0000313" key="6">
    <source>
        <dbReference type="Proteomes" id="UP001233999"/>
    </source>
</evidence>
<comment type="caution">
    <text evidence="5">The sequence shown here is derived from an EMBL/GenBank/DDBJ whole genome shotgun (WGS) entry which is preliminary data.</text>
</comment>
<dbReference type="CDD" id="cd00408">
    <property type="entry name" value="DHDPS-like"/>
    <property type="match status" value="1"/>
</dbReference>
<evidence type="ECO:0000256" key="4">
    <source>
        <dbReference type="PIRSR" id="PIRSR001365-2"/>
    </source>
</evidence>
<dbReference type="InterPro" id="IPR013785">
    <property type="entry name" value="Aldolase_TIM"/>
</dbReference>
<comment type="subunit">
    <text evidence="1">Homotetramer.</text>
</comment>
<dbReference type="SUPFAM" id="SSF51569">
    <property type="entry name" value="Aldolase"/>
    <property type="match status" value="1"/>
</dbReference>
<keyword evidence="2 3" id="KW-0456">Lyase</keyword>
<proteinExistence type="inferred from homology"/>
<evidence type="ECO:0008006" key="7">
    <source>
        <dbReference type="Google" id="ProtNLM"/>
    </source>
</evidence>
<evidence type="ECO:0000256" key="1">
    <source>
        <dbReference type="ARBA" id="ARBA00011881"/>
    </source>
</evidence>
<comment type="similarity">
    <text evidence="3">Belongs to the DapA family.</text>
</comment>
<gene>
    <name evidence="5" type="ORF">L9F63_027602</name>
</gene>
<protein>
    <recommendedName>
        <fullName evidence="7">Dihydrodipicolinate synthase-like</fullName>
    </recommendedName>
</protein>
<dbReference type="Proteomes" id="UP001233999">
    <property type="component" value="Unassembled WGS sequence"/>
</dbReference>
<accession>A0AAD8A9G9</accession>
<evidence type="ECO:0000313" key="5">
    <source>
        <dbReference type="EMBL" id="KAJ9593753.1"/>
    </source>
</evidence>
<dbReference type="PRINTS" id="PR00146">
    <property type="entry name" value="DHPICSNTHASE"/>
</dbReference>
<organism evidence="5 6">
    <name type="scientific">Diploptera punctata</name>
    <name type="common">Pacific beetle cockroach</name>
    <dbReference type="NCBI Taxonomy" id="6984"/>
    <lineage>
        <taxon>Eukaryota</taxon>
        <taxon>Metazoa</taxon>
        <taxon>Ecdysozoa</taxon>
        <taxon>Arthropoda</taxon>
        <taxon>Hexapoda</taxon>
        <taxon>Insecta</taxon>
        <taxon>Pterygota</taxon>
        <taxon>Neoptera</taxon>
        <taxon>Polyneoptera</taxon>
        <taxon>Dictyoptera</taxon>
        <taxon>Blattodea</taxon>
        <taxon>Blaberoidea</taxon>
        <taxon>Blaberidae</taxon>
        <taxon>Diplopterinae</taxon>
        <taxon>Diploptera</taxon>
    </lineage>
</organism>
<reference evidence="5" key="1">
    <citation type="journal article" date="2023" name="IScience">
        <title>Live-bearing cockroach genome reveals convergent evolutionary mechanisms linked to viviparity in insects and beyond.</title>
        <authorList>
            <person name="Fouks B."/>
            <person name="Harrison M.C."/>
            <person name="Mikhailova A.A."/>
            <person name="Marchal E."/>
            <person name="English S."/>
            <person name="Carruthers M."/>
            <person name="Jennings E.C."/>
            <person name="Chiamaka E.L."/>
            <person name="Frigard R.A."/>
            <person name="Pippel M."/>
            <person name="Attardo G.M."/>
            <person name="Benoit J.B."/>
            <person name="Bornberg-Bauer E."/>
            <person name="Tobe S.S."/>
        </authorList>
    </citation>
    <scope>NUCLEOTIDE SEQUENCE</scope>
    <source>
        <strain evidence="5">Stay&amp;Tobe</strain>
    </source>
</reference>
<dbReference type="InterPro" id="IPR002220">
    <property type="entry name" value="DapA-like"/>
</dbReference>
<evidence type="ECO:0000256" key="2">
    <source>
        <dbReference type="ARBA" id="ARBA00023239"/>
    </source>
</evidence>
<name>A0AAD8A9G9_DIPPU</name>
<dbReference type="EMBL" id="JASPKZ010003408">
    <property type="protein sequence ID" value="KAJ9593753.1"/>
    <property type="molecule type" value="Genomic_DNA"/>
</dbReference>
<keyword evidence="6" id="KW-1185">Reference proteome</keyword>
<dbReference type="PANTHER" id="PTHR12128">
    <property type="entry name" value="DIHYDRODIPICOLINATE SYNTHASE"/>
    <property type="match status" value="1"/>
</dbReference>
<dbReference type="GO" id="GO:0009436">
    <property type="term" value="P:glyoxylate catabolic process"/>
    <property type="evidence" value="ECO:0007669"/>
    <property type="project" value="TreeGrafter"/>
</dbReference>
<sequence>MCYKSSDTMSSLHRNTQKYPLRILTSVDLSGIFPPIPTPFNEDESIAYDKLEVNFKQWDKVPFQGYVVQGSNGEYPFLSNSERIEMVKFVRQLIPSNKLLIAGSSSESTRMTIELTNEMASVGANAVMVINPSYFKSNMTNPALIKHYEDLADNSCVPVIIYNMPANTGIDLNITKIARVVARTKNNNFQVVAGSTGFLLPALLVGCVGGINGLANILGDEVCNIYKLFKESKLQEAVTLHQKLVEPNAKVTRELGVPAMKAAMDFMGLYGGPCRRPLMPLTEVELKSVIQAFTSNGFQPKL</sequence>